<evidence type="ECO:0000313" key="7">
    <source>
        <dbReference type="Proteomes" id="UP001190700"/>
    </source>
</evidence>
<protein>
    <submittedName>
        <fullName evidence="6">Uncharacterized protein</fullName>
    </submittedName>
</protein>
<feature type="compositionally biased region" description="Polar residues" evidence="4">
    <location>
        <begin position="791"/>
        <end position="806"/>
    </location>
</feature>
<keyword evidence="1 5" id="KW-0732">Signal</keyword>
<feature type="region of interest" description="Disordered" evidence="4">
    <location>
        <begin position="24"/>
        <end position="54"/>
    </location>
</feature>
<keyword evidence="3" id="KW-1015">Disulfide bond</keyword>
<dbReference type="AlphaFoldDB" id="A0AAE0GEW1"/>
<feature type="chain" id="PRO_5042107515" evidence="5">
    <location>
        <begin position="25"/>
        <end position="806"/>
    </location>
</feature>
<evidence type="ECO:0000256" key="5">
    <source>
        <dbReference type="SAM" id="SignalP"/>
    </source>
</evidence>
<sequence>MGRWSASVYVLAALLLSRPLLNEAQDNTSSPTATPARQCSGDNRGWLTSGADTGEHPRGNFGPVGLHSAHFLTPVETNEVSTTVILGGKATNYYYPDTDYQIKLRCTPSCAFLLTVESGPLNASQAEQQEGSFQGVEEDSRLALYEGLKSYIAVTNTNFITSAYTIIWRAPNELTYQPLTVRVTWVLDNEFQCPGIFTELVLTSEIVCGDGYKDQYEDCDDDNLIAGDGCSPTCEVEIGWVCEERQRLSICTQALVLFTPADPYEIRTVEGYETQYNMVLTTPIQESKFVYILVTPQIGGEAFIVGETSFEFAAVGDNAWNVERTVVVSAPGNRLVDHRRNYTISHVLSSTDPNYEHNYGNQGANLEPPQMTVIIEDDDGVDIILSRVNITVSEGGSDEFYTISLGSEPSGRVHIAITSEPAGQVYVTPNAIFDANNWNEEAVISVAAIDNSNLDGTVVAKIHHQIFQNATTDENYSLLNTDNKTIRVTVIDNDTPGVVVSPRSLSVTESKQGDYYAISLLSNNEKPVRIDFVTSEGIEAMHALGSYCIFAADGEDWGIPKYIQVRALNNSLEDGERVETLTHTITSEYLPYNDLADTDPAAPWEILVYVSDDDVAAVVHGDLVNITEGQDASTFSMHLLTQPTAPVRVYFDLEDASYVKIGLTEREGDERYIEWLPEDWSVTKTITLEALADSEYPDSTDNGVRETKMYMLSWSDDTNYNDILNKPVQVLVYDNDYAAVIVEPTTGISLDEGGSAIFTVHLATKPQANADSGAVYPVNIQSVYLEPARTSPDSRPRSSLQALPRP</sequence>
<evidence type="ECO:0000256" key="3">
    <source>
        <dbReference type="ARBA" id="ARBA00023157"/>
    </source>
</evidence>
<evidence type="ECO:0000313" key="6">
    <source>
        <dbReference type="EMBL" id="KAK3276675.1"/>
    </source>
</evidence>
<dbReference type="InterPro" id="IPR011936">
    <property type="entry name" value="Myxo_disulph_rpt"/>
</dbReference>
<keyword evidence="7" id="KW-1185">Reference proteome</keyword>
<organism evidence="6 7">
    <name type="scientific">Cymbomonas tetramitiformis</name>
    <dbReference type="NCBI Taxonomy" id="36881"/>
    <lineage>
        <taxon>Eukaryota</taxon>
        <taxon>Viridiplantae</taxon>
        <taxon>Chlorophyta</taxon>
        <taxon>Pyramimonadophyceae</taxon>
        <taxon>Pyramimonadales</taxon>
        <taxon>Pyramimonadaceae</taxon>
        <taxon>Cymbomonas</taxon>
    </lineage>
</organism>
<keyword evidence="2" id="KW-0677">Repeat</keyword>
<dbReference type="EMBL" id="LGRX02006436">
    <property type="protein sequence ID" value="KAK3276675.1"/>
    <property type="molecule type" value="Genomic_DNA"/>
</dbReference>
<evidence type="ECO:0000256" key="4">
    <source>
        <dbReference type="SAM" id="MobiDB-lite"/>
    </source>
</evidence>
<dbReference type="Proteomes" id="UP001190700">
    <property type="component" value="Unassembled WGS sequence"/>
</dbReference>
<accession>A0AAE0GEW1</accession>
<reference evidence="6 7" key="1">
    <citation type="journal article" date="2015" name="Genome Biol. Evol.">
        <title>Comparative Genomics of a Bacterivorous Green Alga Reveals Evolutionary Causalities and Consequences of Phago-Mixotrophic Mode of Nutrition.</title>
        <authorList>
            <person name="Burns J.A."/>
            <person name="Paasch A."/>
            <person name="Narechania A."/>
            <person name="Kim E."/>
        </authorList>
    </citation>
    <scope>NUCLEOTIDE SEQUENCE [LARGE SCALE GENOMIC DNA]</scope>
    <source>
        <strain evidence="6 7">PLY_AMNH</strain>
    </source>
</reference>
<comment type="caution">
    <text evidence="6">The sequence shown here is derived from an EMBL/GenBank/DDBJ whole genome shotgun (WGS) entry which is preliminary data.</text>
</comment>
<feature type="region of interest" description="Disordered" evidence="4">
    <location>
        <begin position="787"/>
        <end position="806"/>
    </location>
</feature>
<evidence type="ECO:0000256" key="2">
    <source>
        <dbReference type="ARBA" id="ARBA00022737"/>
    </source>
</evidence>
<evidence type="ECO:0000256" key="1">
    <source>
        <dbReference type="ARBA" id="ARBA00022729"/>
    </source>
</evidence>
<proteinExistence type="predicted"/>
<gene>
    <name evidence="6" type="ORF">CYMTET_15273</name>
</gene>
<feature type="signal peptide" evidence="5">
    <location>
        <begin position="1"/>
        <end position="24"/>
    </location>
</feature>
<feature type="compositionally biased region" description="Polar residues" evidence="4">
    <location>
        <begin position="25"/>
        <end position="41"/>
    </location>
</feature>
<name>A0AAE0GEW1_9CHLO</name>
<dbReference type="NCBIfam" id="TIGR02232">
    <property type="entry name" value="myxo_disulf_rpt"/>
    <property type="match status" value="1"/>
</dbReference>